<keyword evidence="2" id="KW-0449">Lipoprotein</keyword>
<dbReference type="NCBIfam" id="TIGR01845">
    <property type="entry name" value="outer_NodT"/>
    <property type="match status" value="1"/>
</dbReference>
<keyword evidence="2" id="KW-0812">Transmembrane</keyword>
<sequence>MAPGYRRHAAAALAAALLALAGCTTLAPAYQQPESAVPSTFPAAAATATAAQQRLMPAETPWQDYFTDARLRKLIAIALENNRDLRVAVLQIEKARAAYRIQRAALLPTLSAGGSGTATRTPAGLSSSGAATVSHEYTATLGTSSYELDLFGRVRSLKDAALASYLNTEAARRAAQITLVANVASAYLAWASDRALERLAQGTLASQQASYEITRGSAALGTASAVDVKQAEQSVAAAQGDVARYAAQVAQDENALALLLGAPVPVELAPPAGVEAVTAVAAGKEIDAGLPSTVLLARPDVVEAEQTLRGADADIGAARAALFPTITLTAAGGTASAGLSSLFKAGTGYWSFAPSVNLPIFDGGALRASLESAKVAQRIAVAQYQKAVQNAFKEVADALAVRATMADRRTAQQRLVASAQAAYELSLARYRAGVESYTTVLTSQRSWYSAQQDDISLQLAWQDNLVTLYQVLGGGA</sequence>
<keyword evidence="2" id="KW-0564">Palmitate</keyword>
<keyword evidence="2" id="KW-0472">Membrane</keyword>
<name>A0ABN4TZ28_9BURK</name>
<dbReference type="PANTHER" id="PTHR30203">
    <property type="entry name" value="OUTER MEMBRANE CATION EFFLUX PROTEIN"/>
    <property type="match status" value="1"/>
</dbReference>
<dbReference type="Gene3D" id="1.20.1600.10">
    <property type="entry name" value="Outer membrane efflux proteins (OEP)"/>
    <property type="match status" value="1"/>
</dbReference>
<dbReference type="SUPFAM" id="SSF56954">
    <property type="entry name" value="Outer membrane efflux proteins (OEP)"/>
    <property type="match status" value="1"/>
</dbReference>
<dbReference type="Pfam" id="PF02321">
    <property type="entry name" value="OEP"/>
    <property type="match status" value="2"/>
</dbReference>
<keyword evidence="2" id="KW-0732">Signal</keyword>
<reference evidence="3 4" key="1">
    <citation type="submission" date="2016-10" db="EMBL/GenBank/DDBJ databases">
        <title>Complete genome sequences of three Cupriavidus strains isolated from various Malaysian environments.</title>
        <authorList>
            <person name="Abdullah A.A.-A."/>
            <person name="Shafie N.A.H."/>
            <person name="Lau N.S."/>
        </authorList>
    </citation>
    <scope>NUCLEOTIDE SEQUENCE [LARGE SCALE GENOMIC DNA]</scope>
    <source>
        <strain evidence="3 4">USMAA1020</strain>
    </source>
</reference>
<dbReference type="EMBL" id="CP017755">
    <property type="protein sequence ID" value="AOZ10965.1"/>
    <property type="molecule type" value="Genomic_DNA"/>
</dbReference>
<protein>
    <recommendedName>
        <fullName evidence="5">Multidrug transporter</fullName>
    </recommendedName>
</protein>
<dbReference type="InterPro" id="IPR003423">
    <property type="entry name" value="OMP_efflux"/>
</dbReference>
<keyword evidence="4" id="KW-1185">Reference proteome</keyword>
<accession>A0ABN4TZ28</accession>
<evidence type="ECO:0000256" key="2">
    <source>
        <dbReference type="RuleBase" id="RU362097"/>
    </source>
</evidence>
<proteinExistence type="inferred from homology"/>
<evidence type="ECO:0000313" key="3">
    <source>
        <dbReference type="EMBL" id="AOZ10965.1"/>
    </source>
</evidence>
<feature type="signal peptide" evidence="2">
    <location>
        <begin position="1"/>
        <end position="29"/>
    </location>
</feature>
<evidence type="ECO:0000256" key="1">
    <source>
        <dbReference type="ARBA" id="ARBA00007613"/>
    </source>
</evidence>
<dbReference type="InterPro" id="IPR010131">
    <property type="entry name" value="MdtP/NodT-like"/>
</dbReference>
<dbReference type="Gene3D" id="2.20.200.10">
    <property type="entry name" value="Outer membrane efflux proteins (OEP)"/>
    <property type="match status" value="1"/>
</dbReference>
<dbReference type="PANTHER" id="PTHR30203:SF32">
    <property type="entry name" value="CATION EFFLUX SYSTEM PROTEIN CUSC"/>
    <property type="match status" value="1"/>
</dbReference>
<gene>
    <name evidence="3" type="ORF">BKK80_31260</name>
</gene>
<evidence type="ECO:0000313" key="4">
    <source>
        <dbReference type="Proteomes" id="UP000177515"/>
    </source>
</evidence>
<evidence type="ECO:0008006" key="5">
    <source>
        <dbReference type="Google" id="ProtNLM"/>
    </source>
</evidence>
<keyword evidence="2" id="KW-1134">Transmembrane beta strand</keyword>
<feature type="chain" id="PRO_5044955664" description="Multidrug transporter" evidence="2">
    <location>
        <begin position="30"/>
        <end position="476"/>
    </location>
</feature>
<organism evidence="3 4">
    <name type="scientific">Cupriavidus malaysiensis</name>
    <dbReference type="NCBI Taxonomy" id="367825"/>
    <lineage>
        <taxon>Bacteria</taxon>
        <taxon>Pseudomonadati</taxon>
        <taxon>Pseudomonadota</taxon>
        <taxon>Betaproteobacteria</taxon>
        <taxon>Burkholderiales</taxon>
        <taxon>Burkholderiaceae</taxon>
        <taxon>Cupriavidus</taxon>
    </lineage>
</organism>
<dbReference type="PROSITE" id="PS51257">
    <property type="entry name" value="PROKAR_LIPOPROTEIN"/>
    <property type="match status" value="1"/>
</dbReference>
<dbReference type="Proteomes" id="UP000177515">
    <property type="component" value="Chromosome 2"/>
</dbReference>
<comment type="similarity">
    <text evidence="1 2">Belongs to the outer membrane factor (OMF) (TC 1.B.17) family.</text>
</comment>
<comment type="subcellular location">
    <subcellularLocation>
        <location evidence="2">Cell membrane</location>
        <topology evidence="2">Lipid-anchor</topology>
    </subcellularLocation>
</comment>